<accession>A0A0S4N2T6</accession>
<accession>A0A0P1MAU2</accession>
<feature type="active site" description="Tele-UMP-histidine intermediate" evidence="8">
    <location>
        <position position="164"/>
    </location>
</feature>
<reference evidence="13 14" key="1">
    <citation type="submission" date="2015-11" db="EMBL/GenBank/DDBJ databases">
        <authorList>
            <person name="Zhang Y."/>
            <person name="Guo Z."/>
        </authorList>
    </citation>
    <scope>NUCLEOTIDE SEQUENCE [LARGE SCALE GENOMIC DNA]</scope>
    <source>
        <strain evidence="13">JGI-4</strain>
    </source>
</reference>
<evidence type="ECO:0000313" key="13">
    <source>
        <dbReference type="EMBL" id="CUU05344.1"/>
    </source>
</evidence>
<dbReference type="SUPFAM" id="SSF54197">
    <property type="entry name" value="HIT-like"/>
    <property type="match status" value="2"/>
</dbReference>
<accession>A0A0P1LWV2</accession>
<comment type="similarity">
    <text evidence="1">Belongs to the galactose-1-phosphate uridylyltransferase type 1 family.</text>
</comment>
<accession>A0A0P1L981</accession>
<dbReference type="EMBL" id="FAOP01000005">
    <property type="protein sequence ID" value="CUU05344.1"/>
    <property type="molecule type" value="Genomic_DNA"/>
</dbReference>
<evidence type="ECO:0000313" key="12">
    <source>
        <dbReference type="EMBL" id="CUS92215.1"/>
    </source>
</evidence>
<feature type="binding site" evidence="9">
    <location>
        <position position="46"/>
    </location>
    <ligand>
        <name>Zn(2+)</name>
        <dbReference type="ChEBI" id="CHEBI:29105"/>
    </ligand>
</feature>
<evidence type="ECO:0000256" key="9">
    <source>
        <dbReference type="PIRSR" id="PIRSR000808-3"/>
    </source>
</evidence>
<dbReference type="InterPro" id="IPR005850">
    <property type="entry name" value="GalP_Utransf_C"/>
</dbReference>
<accession>A0A0P1P1Z3</accession>
<dbReference type="GO" id="GO:0008270">
    <property type="term" value="F:zinc ion binding"/>
    <property type="evidence" value="ECO:0007669"/>
    <property type="project" value="InterPro"/>
</dbReference>
<reference evidence="12 15" key="2">
    <citation type="submission" date="2015-11" db="EMBL/GenBank/DDBJ databases">
        <authorList>
            <person name="Varghese N."/>
        </authorList>
    </citation>
    <scope>NUCLEOTIDE SEQUENCE [LARGE SCALE GENOMIC DNA]</scope>
    <source>
        <strain evidence="12 15">JGI-8</strain>
    </source>
</reference>
<dbReference type="GO" id="GO:0008108">
    <property type="term" value="F:UDP-glucose:hexose-1-phosphate uridylyltransferase activity"/>
    <property type="evidence" value="ECO:0007669"/>
    <property type="project" value="UniProtKB-UniRule"/>
</dbReference>
<evidence type="ECO:0000256" key="5">
    <source>
        <dbReference type="ARBA" id="ARBA00022833"/>
    </source>
</evidence>
<evidence type="ECO:0000256" key="7">
    <source>
        <dbReference type="NCBIfam" id="TIGR00209"/>
    </source>
</evidence>
<name>A0A0P1LWV2_9BACT</name>
<evidence type="ECO:0000256" key="10">
    <source>
        <dbReference type="PROSITE-ProRule" id="PRU00464"/>
    </source>
</evidence>
<dbReference type="AlphaFoldDB" id="A0A0P1LWV2"/>
<comment type="cofactor">
    <cofactor evidence="9">
        <name>Zn(2+)</name>
        <dbReference type="ChEBI" id="CHEBI:29105"/>
    </cofactor>
    <text evidence="9">Binds 1 zinc ion per subunit.</text>
</comment>
<dbReference type="PANTHER" id="PTHR42763:SF2">
    <property type="entry name" value="ADP-GLUCOSE PHOSPHORYLASE"/>
    <property type="match status" value="1"/>
</dbReference>
<feature type="domain" description="HIT" evidence="11">
    <location>
        <begin position="195"/>
        <end position="306"/>
    </location>
</feature>
<dbReference type="PROSITE" id="PS51084">
    <property type="entry name" value="HIT_2"/>
    <property type="match status" value="1"/>
</dbReference>
<evidence type="ECO:0000256" key="6">
    <source>
        <dbReference type="ARBA" id="ARBA00023277"/>
    </source>
</evidence>
<dbReference type="InterPro" id="IPR001937">
    <property type="entry name" value="GalP_UDPtransf1"/>
</dbReference>
<dbReference type="Proteomes" id="UP000182200">
    <property type="component" value="Unassembled WGS sequence"/>
</dbReference>
<evidence type="ECO:0000256" key="2">
    <source>
        <dbReference type="ARBA" id="ARBA00022679"/>
    </source>
</evidence>
<dbReference type="InterPro" id="IPR053177">
    <property type="entry name" value="ADP-glucose_phosphorylase"/>
</dbReference>
<evidence type="ECO:0000256" key="4">
    <source>
        <dbReference type="ARBA" id="ARBA00022723"/>
    </source>
</evidence>
<accession>A0A0N7MTJ0</accession>
<evidence type="ECO:0000256" key="3">
    <source>
        <dbReference type="ARBA" id="ARBA00022695"/>
    </source>
</evidence>
<keyword evidence="6" id="KW-0119">Carbohydrate metabolism</keyword>
<evidence type="ECO:0000256" key="1">
    <source>
        <dbReference type="ARBA" id="ARBA00010951"/>
    </source>
</evidence>
<keyword evidence="4 9" id="KW-0479">Metal-binding</keyword>
<evidence type="ECO:0000313" key="14">
    <source>
        <dbReference type="Proteomes" id="UP000182011"/>
    </source>
</evidence>
<gene>
    <name evidence="13" type="ORF">JGI4_01225</name>
    <name evidence="12" type="ORF">JGI8_01647</name>
</gene>
<organism evidence="13 14">
    <name type="scientific">Candidatus Kryptonium thompsonii</name>
    <dbReference type="NCBI Taxonomy" id="1633631"/>
    <lineage>
        <taxon>Bacteria</taxon>
        <taxon>Pseudomonadati</taxon>
        <taxon>Candidatus Kryptoniota</taxon>
        <taxon>Candidatus Kryptonium</taxon>
    </lineage>
</organism>
<evidence type="ECO:0000256" key="8">
    <source>
        <dbReference type="PIRSR" id="PIRSR000808-1"/>
    </source>
</evidence>
<evidence type="ECO:0000259" key="11">
    <source>
        <dbReference type="PROSITE" id="PS51084"/>
    </source>
</evidence>
<keyword evidence="2 13" id="KW-0808">Transferase</keyword>
<dbReference type="Pfam" id="PF02744">
    <property type="entry name" value="GalP_UDP_tr_C"/>
    <property type="match status" value="1"/>
</dbReference>
<feature type="binding site" evidence="9">
    <location>
        <position position="43"/>
    </location>
    <ligand>
        <name>Zn(2+)</name>
        <dbReference type="ChEBI" id="CHEBI:29105"/>
    </ligand>
</feature>
<dbReference type="InterPro" id="IPR011146">
    <property type="entry name" value="HIT-like"/>
</dbReference>
<dbReference type="InterPro" id="IPR005849">
    <property type="entry name" value="GalP_Utransf_N"/>
</dbReference>
<keyword evidence="5 9" id="KW-0862">Zinc</keyword>
<dbReference type="UniPathway" id="UPA00214"/>
<accession>A0A0P1NWP6</accession>
<dbReference type="Gene3D" id="3.30.428.10">
    <property type="entry name" value="HIT-like"/>
    <property type="match status" value="2"/>
</dbReference>
<dbReference type="STRING" id="1633631.GCA_001442925_01220"/>
<dbReference type="PIRSF" id="PIRSF000808">
    <property type="entry name" value="GalT"/>
    <property type="match status" value="1"/>
</dbReference>
<accession>A0A0P1MCN4</accession>
<keyword evidence="3 13" id="KW-0548">Nucleotidyltransferase</keyword>
<feature type="binding site" evidence="9">
    <location>
        <position position="111"/>
    </location>
    <ligand>
        <name>Zn(2+)</name>
        <dbReference type="ChEBI" id="CHEBI:29105"/>
    </ligand>
</feature>
<evidence type="ECO:0000313" key="15">
    <source>
        <dbReference type="Proteomes" id="UP000182200"/>
    </source>
</evidence>
<keyword evidence="15" id="KW-1185">Reference proteome</keyword>
<protein>
    <recommendedName>
        <fullName evidence="7">Galactose-1-phosphate uridylyltransferase</fullName>
        <ecNumber evidence="7">2.7.7.12</ecNumber>
    </recommendedName>
</protein>
<dbReference type="InterPro" id="IPR036265">
    <property type="entry name" value="HIT-like_sf"/>
</dbReference>
<proteinExistence type="inferred from homology"/>
<dbReference type="RefSeq" id="WP_047134615.1">
    <property type="nucleotide sequence ID" value="NZ_CZVI01000027.1"/>
</dbReference>
<dbReference type="Proteomes" id="UP000182011">
    <property type="component" value="Unassembled WGS sequence"/>
</dbReference>
<accession>A0A0P1M549</accession>
<dbReference type="PANTHER" id="PTHR42763">
    <property type="entry name" value="ADP-GLUCOSE PHOSPHORYLASE"/>
    <property type="match status" value="1"/>
</dbReference>
<dbReference type="EC" id="2.7.7.12" evidence="7"/>
<dbReference type="Pfam" id="PF01087">
    <property type="entry name" value="GalP_UDP_transf"/>
    <property type="match status" value="1"/>
</dbReference>
<comment type="caution">
    <text evidence="10">Lacks conserved residue(s) required for the propagation of feature annotation.</text>
</comment>
<sequence length="333" mass="38839">MPEFRQNRATKNWVIVATERAKRPHDFLVKEESKQLPEFDPSCPFCPGNEHMTPPPILTLEKDGKWNIRVIPNKYPALVPNVDLKRETKYQFFRRITGYGFHYVIIESPKHNLTIATMEFEEVCEIFKVYLKLYKDFMAYENLNVVIIFRNNGKRAGTSLEHPHSQVVISPIVPTHIRHLLEEATRYYDDHGSCVFCDMIKIEAYSGERVVYEDEDFIVIEPFASISPFETWVMPKKHNACFANISYDEACKTAKVVRLVLKQLYEKLNNPDYNYVIHSSPFKDANEEFYHWYIQILPRLTIPAGFELGSGIYITTALPEETAKFLKINKGEN</sequence>
<dbReference type="NCBIfam" id="TIGR00209">
    <property type="entry name" value="galT_1"/>
    <property type="match status" value="1"/>
</dbReference>
<accession>A0A0N7MP45</accession>
<dbReference type="EMBL" id="CZVI01000027">
    <property type="protein sequence ID" value="CUS92215.1"/>
    <property type="molecule type" value="Genomic_DNA"/>
</dbReference>
<dbReference type="GO" id="GO:0006012">
    <property type="term" value="P:galactose metabolic process"/>
    <property type="evidence" value="ECO:0007669"/>
    <property type="project" value="UniProtKB-UniRule"/>
</dbReference>
<feature type="binding site" evidence="9">
    <location>
        <position position="162"/>
    </location>
    <ligand>
        <name>Zn(2+)</name>
        <dbReference type="ChEBI" id="CHEBI:29105"/>
    </ligand>
</feature>
<dbReference type="OrthoDB" id="9769064at2"/>